<evidence type="ECO:0000256" key="6">
    <source>
        <dbReference type="ARBA" id="ARBA00022490"/>
    </source>
</evidence>
<keyword evidence="11" id="KW-0479">Metal-binding</keyword>
<dbReference type="PANTHER" id="PTHR11207">
    <property type="entry name" value="RIBONUCLEASE III"/>
    <property type="match status" value="1"/>
</dbReference>
<dbReference type="InterPro" id="IPR036389">
    <property type="entry name" value="RNase_III_sf"/>
</dbReference>
<evidence type="ECO:0000256" key="2">
    <source>
        <dbReference type="ARBA" id="ARBA00004496"/>
    </source>
</evidence>
<evidence type="ECO:0000256" key="15">
    <source>
        <dbReference type="ARBA" id="ARBA00022884"/>
    </source>
</evidence>
<evidence type="ECO:0000313" key="18">
    <source>
        <dbReference type="EMBL" id="SVA72816.1"/>
    </source>
</evidence>
<keyword evidence="15" id="KW-0694">RNA-binding</keyword>
<dbReference type="Gene3D" id="1.10.1520.10">
    <property type="entry name" value="Ribonuclease III domain"/>
    <property type="match status" value="1"/>
</dbReference>
<dbReference type="PROSITE" id="PS50137">
    <property type="entry name" value="DS_RBD"/>
    <property type="match status" value="1"/>
</dbReference>
<dbReference type="GO" id="GO:0006397">
    <property type="term" value="P:mRNA processing"/>
    <property type="evidence" value="ECO:0007669"/>
    <property type="project" value="UniProtKB-KW"/>
</dbReference>
<evidence type="ECO:0000259" key="17">
    <source>
        <dbReference type="PROSITE" id="PS50142"/>
    </source>
</evidence>
<keyword evidence="8" id="KW-0507">mRNA processing</keyword>
<dbReference type="GO" id="GO:0003725">
    <property type="term" value="F:double-stranded RNA binding"/>
    <property type="evidence" value="ECO:0007669"/>
    <property type="project" value="TreeGrafter"/>
</dbReference>
<dbReference type="EMBL" id="UINC01017537">
    <property type="protein sequence ID" value="SVA72816.1"/>
    <property type="molecule type" value="Genomic_DNA"/>
</dbReference>
<evidence type="ECO:0000256" key="13">
    <source>
        <dbReference type="ARBA" id="ARBA00022801"/>
    </source>
</evidence>
<dbReference type="CDD" id="cd00593">
    <property type="entry name" value="RIBOc"/>
    <property type="match status" value="1"/>
</dbReference>
<dbReference type="SMART" id="SM00535">
    <property type="entry name" value="RIBOc"/>
    <property type="match status" value="1"/>
</dbReference>
<dbReference type="GO" id="GO:0008033">
    <property type="term" value="P:tRNA processing"/>
    <property type="evidence" value="ECO:0007669"/>
    <property type="project" value="UniProtKB-KW"/>
</dbReference>
<dbReference type="HAMAP" id="MF_00104">
    <property type="entry name" value="RNase_III"/>
    <property type="match status" value="1"/>
</dbReference>
<dbReference type="GO" id="GO:0042802">
    <property type="term" value="F:identical protein binding"/>
    <property type="evidence" value="ECO:0007669"/>
    <property type="project" value="UniProtKB-ARBA"/>
</dbReference>
<dbReference type="GO" id="GO:0005737">
    <property type="term" value="C:cytoplasm"/>
    <property type="evidence" value="ECO:0007669"/>
    <property type="project" value="UniProtKB-SubCell"/>
</dbReference>
<evidence type="ECO:0000259" key="16">
    <source>
        <dbReference type="PROSITE" id="PS50137"/>
    </source>
</evidence>
<evidence type="ECO:0000256" key="1">
    <source>
        <dbReference type="ARBA" id="ARBA00000109"/>
    </source>
</evidence>
<evidence type="ECO:0000256" key="9">
    <source>
        <dbReference type="ARBA" id="ARBA00022694"/>
    </source>
</evidence>
<dbReference type="InterPro" id="IPR011907">
    <property type="entry name" value="RNase_III"/>
</dbReference>
<dbReference type="AlphaFoldDB" id="A0A381Y6T6"/>
<dbReference type="GO" id="GO:0006364">
    <property type="term" value="P:rRNA processing"/>
    <property type="evidence" value="ECO:0007669"/>
    <property type="project" value="UniProtKB-KW"/>
</dbReference>
<keyword evidence="14" id="KW-0460">Magnesium</keyword>
<dbReference type="Pfam" id="PF00035">
    <property type="entry name" value="dsrm"/>
    <property type="match status" value="1"/>
</dbReference>
<reference evidence="18" key="1">
    <citation type="submission" date="2018-05" db="EMBL/GenBank/DDBJ databases">
        <authorList>
            <person name="Lanie J.A."/>
            <person name="Ng W.-L."/>
            <person name="Kazmierczak K.M."/>
            <person name="Andrzejewski T.M."/>
            <person name="Davidsen T.M."/>
            <person name="Wayne K.J."/>
            <person name="Tettelin H."/>
            <person name="Glass J.I."/>
            <person name="Rusch D."/>
            <person name="Podicherti R."/>
            <person name="Tsui H.-C.T."/>
            <person name="Winkler M.E."/>
        </authorList>
    </citation>
    <scope>NUCLEOTIDE SEQUENCE</scope>
</reference>
<evidence type="ECO:0000256" key="10">
    <source>
        <dbReference type="ARBA" id="ARBA00022722"/>
    </source>
</evidence>
<evidence type="ECO:0000256" key="8">
    <source>
        <dbReference type="ARBA" id="ARBA00022664"/>
    </source>
</evidence>
<keyword evidence="13" id="KW-0378">Hydrolase</keyword>
<evidence type="ECO:0000256" key="4">
    <source>
        <dbReference type="ARBA" id="ARBA00011738"/>
    </source>
</evidence>
<dbReference type="Gene3D" id="3.30.160.20">
    <property type="match status" value="1"/>
</dbReference>
<proteinExistence type="inferred from homology"/>
<dbReference type="GO" id="GO:0010468">
    <property type="term" value="P:regulation of gene expression"/>
    <property type="evidence" value="ECO:0007669"/>
    <property type="project" value="TreeGrafter"/>
</dbReference>
<keyword evidence="6" id="KW-0963">Cytoplasm</keyword>
<dbReference type="CDD" id="cd10845">
    <property type="entry name" value="DSRM_RNAse_III_family"/>
    <property type="match status" value="1"/>
</dbReference>
<keyword evidence="9" id="KW-0819">tRNA processing</keyword>
<keyword evidence="10" id="KW-0540">Nuclease</keyword>
<evidence type="ECO:0000256" key="5">
    <source>
        <dbReference type="ARBA" id="ARBA00012177"/>
    </source>
</evidence>
<dbReference type="GO" id="GO:0046872">
    <property type="term" value="F:metal ion binding"/>
    <property type="evidence" value="ECO:0007669"/>
    <property type="project" value="UniProtKB-KW"/>
</dbReference>
<keyword evidence="7" id="KW-0698">rRNA processing</keyword>
<organism evidence="18">
    <name type="scientific">marine metagenome</name>
    <dbReference type="NCBI Taxonomy" id="408172"/>
    <lineage>
        <taxon>unclassified sequences</taxon>
        <taxon>metagenomes</taxon>
        <taxon>ecological metagenomes</taxon>
    </lineage>
</organism>
<dbReference type="FunFam" id="1.10.1520.10:FF:000001">
    <property type="entry name" value="Ribonuclease 3"/>
    <property type="match status" value="1"/>
</dbReference>
<comment type="similarity">
    <text evidence="3">Belongs to the ribonuclease III family.</text>
</comment>
<keyword evidence="12" id="KW-0255">Endonuclease</keyword>
<dbReference type="EC" id="3.1.26.3" evidence="5"/>
<dbReference type="GO" id="GO:0004525">
    <property type="term" value="F:ribonuclease III activity"/>
    <property type="evidence" value="ECO:0007669"/>
    <property type="project" value="UniProtKB-EC"/>
</dbReference>
<evidence type="ECO:0000256" key="3">
    <source>
        <dbReference type="ARBA" id="ARBA00010183"/>
    </source>
</evidence>
<comment type="subunit">
    <text evidence="4">Homodimer.</text>
</comment>
<sequence length="245" mass="27890">MKQEWIRLCQRVDYQFKKPEILRQALTHKSYLPVDLDEKFSNNERIEFLGDAVLDLVISEMLMEEFPELDEGGLSKFRASLVSESGLSKQAVTLELGECLLLGRGEEMTGGRKKKSLLADTFEAVMAAIYLDSREEHGLSQITRVIRKIFLPHLPQDAEGYITRDYKSELQEHVQKIMGIPSTYELVEESGPDHEKEFTMAVYVKEKEYGRGRGANKKLASQLAAEKALLRIQEDPSFLQTEGTS</sequence>
<dbReference type="InterPro" id="IPR014720">
    <property type="entry name" value="dsRBD_dom"/>
</dbReference>
<accession>A0A381Y6T6</accession>
<dbReference type="SMART" id="SM00358">
    <property type="entry name" value="DSRM"/>
    <property type="match status" value="1"/>
</dbReference>
<dbReference type="FunFam" id="3.30.160.20:FF:000003">
    <property type="entry name" value="Ribonuclease 3"/>
    <property type="match status" value="1"/>
</dbReference>
<evidence type="ECO:0000256" key="14">
    <source>
        <dbReference type="ARBA" id="ARBA00022842"/>
    </source>
</evidence>
<comment type="subcellular location">
    <subcellularLocation>
        <location evidence="2">Cytoplasm</location>
    </subcellularLocation>
</comment>
<feature type="domain" description="RNase III" evidence="17">
    <location>
        <begin position="5"/>
        <end position="134"/>
    </location>
</feature>
<dbReference type="InterPro" id="IPR000999">
    <property type="entry name" value="RNase_III_dom"/>
</dbReference>
<dbReference type="NCBIfam" id="TIGR02191">
    <property type="entry name" value="RNaseIII"/>
    <property type="match status" value="1"/>
</dbReference>
<gene>
    <name evidence="18" type="ORF">METZ01_LOCUS125670</name>
</gene>
<name>A0A381Y6T6_9ZZZZ</name>
<evidence type="ECO:0000256" key="7">
    <source>
        <dbReference type="ARBA" id="ARBA00022552"/>
    </source>
</evidence>
<dbReference type="SUPFAM" id="SSF54768">
    <property type="entry name" value="dsRNA-binding domain-like"/>
    <property type="match status" value="1"/>
</dbReference>
<dbReference type="PANTHER" id="PTHR11207:SF0">
    <property type="entry name" value="RIBONUCLEASE 3"/>
    <property type="match status" value="1"/>
</dbReference>
<comment type="catalytic activity">
    <reaction evidence="1">
        <text>Endonucleolytic cleavage to 5'-phosphomonoester.</text>
        <dbReference type="EC" id="3.1.26.3"/>
    </reaction>
</comment>
<dbReference type="Pfam" id="PF14622">
    <property type="entry name" value="Ribonucleas_3_3"/>
    <property type="match status" value="1"/>
</dbReference>
<evidence type="ECO:0000256" key="12">
    <source>
        <dbReference type="ARBA" id="ARBA00022759"/>
    </source>
</evidence>
<feature type="domain" description="DRBM" evidence="16">
    <location>
        <begin position="165"/>
        <end position="234"/>
    </location>
</feature>
<protein>
    <recommendedName>
        <fullName evidence="5">ribonuclease III</fullName>
        <ecNumber evidence="5">3.1.26.3</ecNumber>
    </recommendedName>
</protein>
<dbReference type="PROSITE" id="PS50142">
    <property type="entry name" value="RNASE_3_2"/>
    <property type="match status" value="1"/>
</dbReference>
<evidence type="ECO:0000256" key="11">
    <source>
        <dbReference type="ARBA" id="ARBA00022723"/>
    </source>
</evidence>
<dbReference type="SUPFAM" id="SSF69065">
    <property type="entry name" value="RNase III domain-like"/>
    <property type="match status" value="1"/>
</dbReference>